<dbReference type="InterPro" id="IPR035345">
    <property type="entry name" value="E7R_orthopoxvir"/>
</dbReference>
<evidence type="ECO:0000259" key="1">
    <source>
        <dbReference type="Pfam" id="PF17467"/>
    </source>
</evidence>
<protein>
    <submittedName>
        <fullName evidence="2">Soluble myristyl protein</fullName>
    </submittedName>
</protein>
<evidence type="ECO:0000313" key="2">
    <source>
        <dbReference type="EMBL" id="AKJ93691.1"/>
    </source>
</evidence>
<sequence length="166" mass="19390">MGTAATIISFKLMNDENAEIILDKIVDRIAMHITAEHDDSTKNTDECDFYNTYGDYRSLIVRRDPMFIQLCKNHAENSSPETKQMIIKHVYEQYLVPVFEVLLKPMMSMGDIVTYNGCKNHEWMLTQLSTINFKNLDTWNSCSIGNVTRIFYTFFSYLMKDKLEEV</sequence>
<dbReference type="KEGG" id="vg:24528092"/>
<keyword evidence="3" id="KW-1185">Reference proteome</keyword>
<organismHost>
    <name type="scientific">Procyon lotor</name>
    <name type="common">Raccoon</name>
    <dbReference type="NCBI Taxonomy" id="9654"/>
</organismHost>
<organism evidence="2 3">
    <name type="scientific">Raccoon poxvirus</name>
    <name type="common">RCN</name>
    <dbReference type="NCBI Taxonomy" id="10256"/>
    <lineage>
        <taxon>Viruses</taxon>
        <taxon>Varidnaviria</taxon>
        <taxon>Bamfordvirae</taxon>
        <taxon>Nucleocytoviricota</taxon>
        <taxon>Pokkesviricetes</taxon>
        <taxon>Chitovirales</taxon>
        <taxon>Poxviridae</taxon>
        <taxon>Chordopoxvirinae</taxon>
        <taxon>Orthopoxvirus</taxon>
        <taxon>Orthopoxvirus raccoonpox</taxon>
    </lineage>
</organism>
<dbReference type="RefSeq" id="YP_009143370.1">
    <property type="nucleotide sequence ID" value="NC_027213.1"/>
</dbReference>
<dbReference type="OrthoDB" id="14715at10239"/>
<accession>A0A0G3G4B6</accession>
<dbReference type="Pfam" id="PF17467">
    <property type="entry name" value="E7R"/>
    <property type="match status" value="1"/>
</dbReference>
<name>A0A0G3G4B6_RACVI</name>
<proteinExistence type="predicted"/>
<evidence type="ECO:0000313" key="3">
    <source>
        <dbReference type="Proteomes" id="UP000101745"/>
    </source>
</evidence>
<reference evidence="2 3" key="1">
    <citation type="journal article" date="2015" name="J. Gen. Virol.">
        <title>Genome sequence and comparative virulence of raccoonpox virus: the first North American poxvirus sequence.</title>
        <authorList>
            <person name="Fleischauer C."/>
            <person name="Upton C."/>
            <person name="Victoria J."/>
            <person name="Jones G.J."/>
            <person name="Roper R.L."/>
        </authorList>
    </citation>
    <scope>NUCLEOTIDE SEQUENCE [LARGE SCALE GENOMIC DNA]</scope>
    <source>
        <strain evidence="2 3">Herman</strain>
    </source>
</reference>
<dbReference type="Proteomes" id="UP000101745">
    <property type="component" value="Segment"/>
</dbReference>
<gene>
    <name evidence="2" type="ORF">RCNV-Herman-058</name>
</gene>
<dbReference type="GeneID" id="24528092"/>
<dbReference type="EMBL" id="KP143769">
    <property type="protein sequence ID" value="AKJ93691.1"/>
    <property type="molecule type" value="Genomic_DNA"/>
</dbReference>
<feature type="domain" description="Protein E7 orthopoxvirus" evidence="1">
    <location>
        <begin position="106"/>
        <end position="164"/>
    </location>
</feature>